<comment type="caution">
    <text evidence="1">The sequence shown here is derived from an EMBL/GenBank/DDBJ whole genome shotgun (WGS) entry which is preliminary data.</text>
</comment>
<proteinExistence type="predicted"/>
<feature type="non-terminal residue" evidence="1">
    <location>
        <position position="71"/>
    </location>
</feature>
<protein>
    <submittedName>
        <fullName evidence="1">Uncharacterized protein</fullName>
    </submittedName>
</protein>
<accession>X0T1K3</accession>
<dbReference type="EMBL" id="BARS01015129">
    <property type="protein sequence ID" value="GAF87353.1"/>
    <property type="molecule type" value="Genomic_DNA"/>
</dbReference>
<organism evidence="1">
    <name type="scientific">marine sediment metagenome</name>
    <dbReference type="NCBI Taxonomy" id="412755"/>
    <lineage>
        <taxon>unclassified sequences</taxon>
        <taxon>metagenomes</taxon>
        <taxon>ecological metagenomes</taxon>
    </lineage>
</organism>
<reference evidence="1" key="1">
    <citation type="journal article" date="2014" name="Front. Microbiol.">
        <title>High frequency of phylogenetically diverse reductive dehalogenase-homologous genes in deep subseafloor sedimentary metagenomes.</title>
        <authorList>
            <person name="Kawai M."/>
            <person name="Futagami T."/>
            <person name="Toyoda A."/>
            <person name="Takaki Y."/>
            <person name="Nishi S."/>
            <person name="Hori S."/>
            <person name="Arai W."/>
            <person name="Tsubouchi T."/>
            <person name="Morono Y."/>
            <person name="Uchiyama I."/>
            <person name="Ito T."/>
            <person name="Fujiyama A."/>
            <person name="Inagaki F."/>
            <person name="Takami H."/>
        </authorList>
    </citation>
    <scope>NUCLEOTIDE SEQUENCE</scope>
    <source>
        <strain evidence="1">Expedition CK06-06</strain>
    </source>
</reference>
<gene>
    <name evidence="1" type="ORF">S01H1_25103</name>
</gene>
<evidence type="ECO:0000313" key="1">
    <source>
        <dbReference type="EMBL" id="GAF87353.1"/>
    </source>
</evidence>
<sequence>MLCGWFGLVTIIPWPVALIWAYMDPPDTAMQPELLSHDDITRIAISLRRTSDRVAKIEQSLSENASDPRLK</sequence>
<name>X0T1K3_9ZZZZ</name>
<dbReference type="AlphaFoldDB" id="X0T1K3"/>